<evidence type="ECO:0000259" key="1">
    <source>
        <dbReference type="PROSITE" id="PS50022"/>
    </source>
</evidence>
<keyword evidence="3" id="KW-1185">Reference proteome</keyword>
<sequence length="137" mass="15122">MALKRPTTGSTICKPGEEAEKAVNGLLASKTHDKFCSLERPAWLQVDLQSLRTLHGFTVKHAQAGAEPASMNTRAFALSVSPDGARWRQVVKIDDNVEGVSTHRIAPMQARYVRLEVSQPAQDPADPATRIYELEVW</sequence>
<accession>A0ABY3XFQ6</accession>
<dbReference type="Proteomes" id="UP000829194">
    <property type="component" value="Chromosome"/>
</dbReference>
<organism evidence="2 3">
    <name type="scientific">Lysobacter gummosus</name>
    <dbReference type="NCBI Taxonomy" id="262324"/>
    <lineage>
        <taxon>Bacteria</taxon>
        <taxon>Pseudomonadati</taxon>
        <taxon>Pseudomonadota</taxon>
        <taxon>Gammaproteobacteria</taxon>
        <taxon>Lysobacterales</taxon>
        <taxon>Lysobacteraceae</taxon>
        <taxon>Lysobacter</taxon>
    </lineage>
</organism>
<reference evidence="2 3" key="1">
    <citation type="submission" date="2022-03" db="EMBL/GenBank/DDBJ databases">
        <title>Complete genome sequence of Lysobacter capsici VKM B-2533 and Lysobacter gummosus 10.1.1, promising sources of lytic agents.</title>
        <authorList>
            <person name="Tarlachkov S.V."/>
            <person name="Kudryakova I.V."/>
            <person name="Afoshin A.S."/>
            <person name="Leontyevskaya E.A."/>
            <person name="Leontyevskaya N.V."/>
        </authorList>
    </citation>
    <scope>NUCLEOTIDE SEQUENCE [LARGE SCALE GENOMIC DNA]</scope>
    <source>
        <strain evidence="2 3">10.1.1</strain>
    </source>
</reference>
<dbReference type="RefSeq" id="WP_057941703.1">
    <property type="nucleotide sequence ID" value="NZ_CP011131.1"/>
</dbReference>
<protein>
    <submittedName>
        <fullName evidence="2">Discoidin domain-containing protein</fullName>
    </submittedName>
</protein>
<evidence type="ECO:0000313" key="2">
    <source>
        <dbReference type="EMBL" id="UNP30474.1"/>
    </source>
</evidence>
<dbReference type="Pfam" id="PF00754">
    <property type="entry name" value="F5_F8_type_C"/>
    <property type="match status" value="1"/>
</dbReference>
<name>A0ABY3XFQ6_9GAMM</name>
<evidence type="ECO:0000313" key="3">
    <source>
        <dbReference type="Proteomes" id="UP000829194"/>
    </source>
</evidence>
<dbReference type="Gene3D" id="2.60.120.260">
    <property type="entry name" value="Galactose-binding domain-like"/>
    <property type="match status" value="1"/>
</dbReference>
<gene>
    <name evidence="2" type="ORF">MOV92_04145</name>
</gene>
<dbReference type="PROSITE" id="PS50022">
    <property type="entry name" value="FA58C_3"/>
    <property type="match status" value="1"/>
</dbReference>
<dbReference type="InterPro" id="IPR008979">
    <property type="entry name" value="Galactose-bd-like_sf"/>
</dbReference>
<proteinExistence type="predicted"/>
<feature type="domain" description="F5/8 type C" evidence="1">
    <location>
        <begin position="1"/>
        <end position="137"/>
    </location>
</feature>
<dbReference type="SUPFAM" id="SSF49785">
    <property type="entry name" value="Galactose-binding domain-like"/>
    <property type="match status" value="1"/>
</dbReference>
<dbReference type="EMBL" id="CP093547">
    <property type="protein sequence ID" value="UNP30474.1"/>
    <property type="molecule type" value="Genomic_DNA"/>
</dbReference>
<dbReference type="InterPro" id="IPR000421">
    <property type="entry name" value="FA58C"/>
</dbReference>